<accession>A0A9X9TCF7</accession>
<protein>
    <submittedName>
        <fullName evidence="1">Uncharacterized protein</fullName>
    </submittedName>
</protein>
<evidence type="ECO:0000313" key="1">
    <source>
        <dbReference type="EMBL" id="WEY17709.1"/>
    </source>
</evidence>
<dbReference type="EMBL" id="MT360682">
    <property type="protein sequence ID" value="WEY17709.1"/>
    <property type="molecule type" value="Genomic_DNA"/>
</dbReference>
<reference evidence="1" key="1">
    <citation type="submission" date="2020-04" db="EMBL/GenBank/DDBJ databases">
        <authorList>
            <person name="Kumar P."/>
            <person name="Meghvansi M.K."/>
            <person name="Kamboj D.V."/>
        </authorList>
    </citation>
    <scope>NUCLEOTIDE SEQUENCE [LARGE SCALE GENOMIC DNA]</scope>
</reference>
<keyword evidence="2" id="KW-1185">Reference proteome</keyword>
<gene>
    <name evidence="1" type="ORF">VC1_49</name>
</gene>
<dbReference type="Proteomes" id="UP000509462">
    <property type="component" value="Segment"/>
</dbReference>
<proteinExistence type="predicted"/>
<sequence>MIEFHGCKLPDNTVKAVPGNRSGVYFMTDDSQHWFTNEMHKTGLKVGERGYYAGSNLRVSEEKYFKEITE</sequence>
<name>A0A9X9TCF7_9CAUD</name>
<organism evidence="1 2">
    <name type="scientific">Vibrio phage Vc1</name>
    <dbReference type="NCBI Taxonomy" id="1480731"/>
    <lineage>
        <taxon>Viruses</taxon>
        <taxon>Duplodnaviria</taxon>
        <taxon>Heunggongvirae</taxon>
        <taxon>Uroviricota</taxon>
        <taxon>Caudoviricetes</taxon>
        <taxon>Drexlerviridae</taxon>
        <taxon>Jhansiroadvirus</taxon>
        <taxon>Jhansiroadvirus gwaliVC1</taxon>
    </lineage>
</organism>
<evidence type="ECO:0000313" key="2">
    <source>
        <dbReference type="Proteomes" id="UP000509462"/>
    </source>
</evidence>